<organism evidence="1 2">
    <name type="scientific">Dyadobacter psychrotolerans</name>
    <dbReference type="NCBI Taxonomy" id="2541721"/>
    <lineage>
        <taxon>Bacteria</taxon>
        <taxon>Pseudomonadati</taxon>
        <taxon>Bacteroidota</taxon>
        <taxon>Cytophagia</taxon>
        <taxon>Cytophagales</taxon>
        <taxon>Spirosomataceae</taxon>
        <taxon>Dyadobacter</taxon>
    </lineage>
</organism>
<name>A0A4R5DM91_9BACT</name>
<protein>
    <submittedName>
        <fullName evidence="1">Uncharacterized protein</fullName>
    </submittedName>
</protein>
<accession>A0A4R5DM91</accession>
<dbReference type="Proteomes" id="UP000294850">
    <property type="component" value="Unassembled WGS sequence"/>
</dbReference>
<proteinExistence type="predicted"/>
<evidence type="ECO:0000313" key="1">
    <source>
        <dbReference type="EMBL" id="TDE13204.1"/>
    </source>
</evidence>
<keyword evidence="2" id="KW-1185">Reference proteome</keyword>
<dbReference type="RefSeq" id="WP_131959925.1">
    <property type="nucleotide sequence ID" value="NZ_SMFL01000007.1"/>
</dbReference>
<evidence type="ECO:0000313" key="2">
    <source>
        <dbReference type="Proteomes" id="UP000294850"/>
    </source>
</evidence>
<gene>
    <name evidence="1" type="ORF">E0F88_19315</name>
</gene>
<comment type="caution">
    <text evidence="1">The sequence shown here is derived from an EMBL/GenBank/DDBJ whole genome shotgun (WGS) entry which is preliminary data.</text>
</comment>
<dbReference type="EMBL" id="SMFL01000007">
    <property type="protein sequence ID" value="TDE13204.1"/>
    <property type="molecule type" value="Genomic_DNA"/>
</dbReference>
<dbReference type="OrthoDB" id="673281at2"/>
<reference evidence="1 2" key="1">
    <citation type="submission" date="2019-03" db="EMBL/GenBank/DDBJ databases">
        <title>Dyadobacter AR-3-6 sp. nov., isolated from arctic soil.</title>
        <authorList>
            <person name="Chaudhary D.K."/>
        </authorList>
    </citation>
    <scope>NUCLEOTIDE SEQUENCE [LARGE SCALE GENOMIC DNA]</scope>
    <source>
        <strain evidence="1 2">AR-3-6</strain>
    </source>
</reference>
<dbReference type="AlphaFoldDB" id="A0A4R5DM91"/>
<sequence length="116" mass="13634">MENNVMSWNQGLRAGHNPSEYPFIATLVQTGQFEAKLDFKIWAKKTMGICCYFTEKRYGRKFQLTVYRRKIDERYMIDGSEIDFATCETEMYYILSVIDARGKISFANAWEQAMLI</sequence>